<dbReference type="Proteomes" id="UP000232101">
    <property type="component" value="Unassembled WGS sequence"/>
</dbReference>
<dbReference type="RefSeq" id="WP_100545822.1">
    <property type="nucleotide sequence ID" value="NZ_PHQY01000710.1"/>
</dbReference>
<dbReference type="AlphaFoldDB" id="A0A2M9PXS0"/>
<protein>
    <submittedName>
        <fullName evidence="1">Uncharacterized protein</fullName>
    </submittedName>
</protein>
<comment type="caution">
    <text evidence="1">The sequence shown here is derived from an EMBL/GenBank/DDBJ whole genome shotgun (WGS) entry which is preliminary data.</text>
</comment>
<gene>
    <name evidence="1" type="ORF">CWD94_27120</name>
</gene>
<sequence>MLDESHVDDLFSDFIRSGNAGSDDIKQIYETLPYLTQDQMHSLSLLSALAVKYNSDVLRDIVDTVTEQSKGNRRTGFRFTRLIESHSLYKHFNGYRASARLDGDKDG</sequence>
<dbReference type="EMBL" id="PHQY01000710">
    <property type="protein sequence ID" value="PJO40621.1"/>
    <property type="molecule type" value="Genomic_DNA"/>
</dbReference>
<evidence type="ECO:0000313" key="2">
    <source>
        <dbReference type="Proteomes" id="UP000232101"/>
    </source>
</evidence>
<proteinExistence type="predicted"/>
<organism evidence="1 2">
    <name type="scientific">Lysinibacillus xylanilyticus</name>
    <dbReference type="NCBI Taxonomy" id="582475"/>
    <lineage>
        <taxon>Bacteria</taxon>
        <taxon>Bacillati</taxon>
        <taxon>Bacillota</taxon>
        <taxon>Bacilli</taxon>
        <taxon>Bacillales</taxon>
        <taxon>Bacillaceae</taxon>
        <taxon>Lysinibacillus</taxon>
    </lineage>
</organism>
<accession>A0A2M9PXS0</accession>
<reference evidence="1 2" key="1">
    <citation type="submission" date="2017-11" db="EMBL/GenBank/DDBJ databases">
        <title>Bacterial isolate from king chilli rhizosphere.</title>
        <authorList>
            <person name="Takhelmayum P."/>
            <person name="Sarangthem I."/>
        </authorList>
    </citation>
    <scope>NUCLEOTIDE SEQUENCE [LARGE SCALE GENOMIC DNA]</scope>
    <source>
        <strain evidence="2">t26</strain>
    </source>
</reference>
<name>A0A2M9PXS0_9BACI</name>
<evidence type="ECO:0000313" key="1">
    <source>
        <dbReference type="EMBL" id="PJO40621.1"/>
    </source>
</evidence>